<dbReference type="EMBL" id="JAMDLW010000070">
    <property type="protein sequence ID" value="MCY9523425.1"/>
    <property type="molecule type" value="Genomic_DNA"/>
</dbReference>
<evidence type="ECO:0000256" key="1">
    <source>
        <dbReference type="SAM" id="Coils"/>
    </source>
</evidence>
<gene>
    <name evidence="2" type="ORF">M5X09_27895</name>
</gene>
<evidence type="ECO:0000313" key="2">
    <source>
        <dbReference type="EMBL" id="MCY9523425.1"/>
    </source>
</evidence>
<keyword evidence="1" id="KW-0175">Coiled coil</keyword>
<comment type="caution">
    <text evidence="2">The sequence shown here is derived from an EMBL/GenBank/DDBJ whole genome shotgun (WGS) entry which is preliminary data.</text>
</comment>
<accession>A0ABT4E348</accession>
<evidence type="ECO:0000313" key="3">
    <source>
        <dbReference type="Proteomes" id="UP001207626"/>
    </source>
</evidence>
<protein>
    <submittedName>
        <fullName evidence="2">Uncharacterized protein</fullName>
    </submittedName>
</protein>
<reference evidence="2 3" key="1">
    <citation type="submission" date="2022-05" db="EMBL/GenBank/DDBJ databases">
        <title>Genome Sequencing of Bee-Associated Microbes.</title>
        <authorList>
            <person name="Dunlap C."/>
        </authorList>
    </citation>
    <scope>NUCLEOTIDE SEQUENCE [LARGE SCALE GENOMIC DNA]</scope>
    <source>
        <strain evidence="2 3">NRRL NRS-1438</strain>
    </source>
</reference>
<proteinExistence type="predicted"/>
<sequence length="88" mass="10523">MEQVLHQILHELHSLKREVQKLNQNQLLLDKNQQQMAIQIYTIYQSIVRLEDGQPKDIFAFLERIHNNFVDKDAEIAALNKRVFRLKI</sequence>
<dbReference type="RefSeq" id="WP_087433023.1">
    <property type="nucleotide sequence ID" value="NZ_JAMDLV010000039.1"/>
</dbReference>
<keyword evidence="3" id="KW-1185">Reference proteome</keyword>
<organism evidence="2 3">
    <name type="scientific">Paenibacillus apiarius</name>
    <dbReference type="NCBI Taxonomy" id="46240"/>
    <lineage>
        <taxon>Bacteria</taxon>
        <taxon>Bacillati</taxon>
        <taxon>Bacillota</taxon>
        <taxon>Bacilli</taxon>
        <taxon>Bacillales</taxon>
        <taxon>Paenibacillaceae</taxon>
        <taxon>Paenibacillus</taxon>
    </lineage>
</organism>
<dbReference type="Proteomes" id="UP001207626">
    <property type="component" value="Unassembled WGS sequence"/>
</dbReference>
<feature type="coiled-coil region" evidence="1">
    <location>
        <begin position="5"/>
        <end position="32"/>
    </location>
</feature>
<name>A0ABT4E348_9BACL</name>